<reference evidence="1" key="1">
    <citation type="submission" date="2020-03" db="EMBL/GenBank/DDBJ databases">
        <title>The deep terrestrial virosphere.</title>
        <authorList>
            <person name="Holmfeldt K."/>
            <person name="Nilsson E."/>
            <person name="Simone D."/>
            <person name="Lopez-Fernandez M."/>
            <person name="Wu X."/>
            <person name="de Brujin I."/>
            <person name="Lundin D."/>
            <person name="Andersson A."/>
            <person name="Bertilsson S."/>
            <person name="Dopson M."/>
        </authorList>
    </citation>
    <scope>NUCLEOTIDE SEQUENCE</scope>
    <source>
        <strain evidence="1">MM415A01969</strain>
    </source>
</reference>
<proteinExistence type="predicted"/>
<organism evidence="1">
    <name type="scientific">viral metagenome</name>
    <dbReference type="NCBI Taxonomy" id="1070528"/>
    <lineage>
        <taxon>unclassified sequences</taxon>
        <taxon>metagenomes</taxon>
        <taxon>organismal metagenomes</taxon>
    </lineage>
</organism>
<dbReference type="AlphaFoldDB" id="A0A6M3JWX4"/>
<name>A0A6M3JWX4_9ZZZZ</name>
<accession>A0A6M3JWX4</accession>
<sequence length="68" mass="7885">MATGRGTRGRESLFFDFHKKPVELGYRHCPGHHDPVKITKGKECEYCGKLVKEEYCTCEGRFSFSNRE</sequence>
<gene>
    <name evidence="1" type="ORF">MM415A01969_0011</name>
</gene>
<protein>
    <submittedName>
        <fullName evidence="1">Uncharacterized protein</fullName>
    </submittedName>
</protein>
<evidence type="ECO:0000313" key="1">
    <source>
        <dbReference type="EMBL" id="QJA74549.1"/>
    </source>
</evidence>
<dbReference type="EMBL" id="MT142105">
    <property type="protein sequence ID" value="QJA74549.1"/>
    <property type="molecule type" value="Genomic_DNA"/>
</dbReference>